<name>A0A5P9JXX4_9HYPH</name>
<feature type="transmembrane region" description="Helical" evidence="1">
    <location>
        <begin position="40"/>
        <end position="62"/>
    </location>
</feature>
<feature type="transmembrane region" description="Helical" evidence="1">
    <location>
        <begin position="141"/>
        <end position="158"/>
    </location>
</feature>
<feature type="transmembrane region" description="Helical" evidence="1">
    <location>
        <begin position="6"/>
        <end position="28"/>
    </location>
</feature>
<keyword evidence="1" id="KW-0472">Membrane</keyword>
<dbReference type="KEGG" id="mico:GDR74_14225"/>
<dbReference type="GO" id="GO:0005886">
    <property type="term" value="C:plasma membrane"/>
    <property type="evidence" value="ECO:0007669"/>
    <property type="project" value="TreeGrafter"/>
</dbReference>
<feature type="transmembrane region" description="Helical" evidence="1">
    <location>
        <begin position="354"/>
        <end position="375"/>
    </location>
</feature>
<keyword evidence="1" id="KW-0812">Transmembrane</keyword>
<accession>A0A5P9JXX4</accession>
<dbReference type="AlphaFoldDB" id="A0A5P9JXX4"/>
<sequence>MRLSIVSSAVIAALVGFGSTIALIVAAAHAVGADPAQTTSWVAALCLSMAATSGYLSVRYRMPVVTAWSTPGAALIAASSGISIHAAVGAFLLAGALIVLAAAVKPFGRLIERIPTAIAAAMLAGILIRFVMAVFESAQGAPRLVLPLVAVFLLVRLANPAMAVLAVLLAGIGLVFGNGSAHFPASEFGLSSLTFVAPSFEPTALVGLGLPLFLVTMASQNLPGFAVLRASGYTPPSRPILAATGLASLVSALFGAHTSNLAAISAAICTGPDTHPDPARRWLVGPFYALSYLLFAAFSGGLIALVAALPPELIRTVAGLALIGSFTGALSSALAEEFKRFPAALTLAVTASGLSLFGIGSAFWGLAAGLLVLALDDAALRLRRRRQSGAADLDGAPG</sequence>
<dbReference type="NCBIfam" id="TIGR00843">
    <property type="entry name" value="benE"/>
    <property type="match status" value="1"/>
</dbReference>
<feature type="transmembrane region" description="Helical" evidence="1">
    <location>
        <begin position="116"/>
        <end position="135"/>
    </location>
</feature>
<dbReference type="GO" id="GO:0042925">
    <property type="term" value="F:benzoate transmembrane transporter activity"/>
    <property type="evidence" value="ECO:0007669"/>
    <property type="project" value="InterPro"/>
</dbReference>
<organism evidence="2 3">
    <name type="scientific">Microvirga thermotolerans</name>
    <dbReference type="NCBI Taxonomy" id="2651334"/>
    <lineage>
        <taxon>Bacteria</taxon>
        <taxon>Pseudomonadati</taxon>
        <taxon>Pseudomonadota</taxon>
        <taxon>Alphaproteobacteria</taxon>
        <taxon>Hyphomicrobiales</taxon>
        <taxon>Methylobacteriaceae</taxon>
        <taxon>Microvirga</taxon>
    </lineage>
</organism>
<feature type="transmembrane region" description="Helical" evidence="1">
    <location>
        <begin position="205"/>
        <end position="228"/>
    </location>
</feature>
<proteinExistence type="predicted"/>
<keyword evidence="3" id="KW-1185">Reference proteome</keyword>
<dbReference type="Proteomes" id="UP000325614">
    <property type="component" value="Chromosome"/>
</dbReference>
<feature type="transmembrane region" description="Helical" evidence="1">
    <location>
        <begin position="288"/>
        <end position="309"/>
    </location>
</feature>
<evidence type="ECO:0000256" key="1">
    <source>
        <dbReference type="SAM" id="Phobius"/>
    </source>
</evidence>
<protein>
    <submittedName>
        <fullName evidence="2">Benzoate/H(+) symporter BenE family transporter</fullName>
    </submittedName>
</protein>
<feature type="transmembrane region" description="Helical" evidence="1">
    <location>
        <begin position="240"/>
        <end position="268"/>
    </location>
</feature>
<dbReference type="RefSeq" id="WP_152586919.1">
    <property type="nucleotide sequence ID" value="NZ_CP045423.1"/>
</dbReference>
<dbReference type="InterPro" id="IPR004711">
    <property type="entry name" value="Benzoate_Transporter"/>
</dbReference>
<feature type="transmembrane region" description="Helical" evidence="1">
    <location>
        <begin position="82"/>
        <end position="104"/>
    </location>
</feature>
<dbReference type="EMBL" id="CP045423">
    <property type="protein sequence ID" value="QFU17283.1"/>
    <property type="molecule type" value="Genomic_DNA"/>
</dbReference>
<dbReference type="PANTHER" id="PTHR30199">
    <property type="entry name" value="MFS FAMILY TRANSPORTER, PREDICTED SUBSTRATE BENZOATE"/>
    <property type="match status" value="1"/>
</dbReference>
<feature type="transmembrane region" description="Helical" evidence="1">
    <location>
        <begin position="165"/>
        <end position="185"/>
    </location>
</feature>
<evidence type="ECO:0000313" key="3">
    <source>
        <dbReference type="Proteomes" id="UP000325614"/>
    </source>
</evidence>
<dbReference type="Pfam" id="PF03594">
    <property type="entry name" value="BenE"/>
    <property type="match status" value="1"/>
</dbReference>
<gene>
    <name evidence="2" type="primary">benE</name>
    <name evidence="2" type="ORF">GDR74_14225</name>
</gene>
<evidence type="ECO:0000313" key="2">
    <source>
        <dbReference type="EMBL" id="QFU17283.1"/>
    </source>
</evidence>
<keyword evidence="1" id="KW-1133">Transmembrane helix</keyword>
<reference evidence="2 3" key="1">
    <citation type="submission" date="2019-10" db="EMBL/GenBank/DDBJ databases">
        <title>Isolation, Identification of Microvirga thermotolerans HR1, a novel thermophilic bacterium and Comparative Genomics of the genus Microvirga.</title>
        <authorList>
            <person name="Li J."/>
            <person name="Zhang W."/>
            <person name="Lin M."/>
            <person name="Wang J."/>
        </authorList>
    </citation>
    <scope>NUCLEOTIDE SEQUENCE [LARGE SCALE GENOMIC DNA]</scope>
    <source>
        <strain evidence="2 3">HR1</strain>
    </source>
</reference>
<feature type="transmembrane region" description="Helical" evidence="1">
    <location>
        <begin position="316"/>
        <end position="334"/>
    </location>
</feature>
<dbReference type="PANTHER" id="PTHR30199:SF0">
    <property type="entry name" value="INNER MEMBRANE PROTEIN YDCO"/>
    <property type="match status" value="1"/>
</dbReference>